<evidence type="ECO:0000313" key="14">
    <source>
        <dbReference type="EMBL" id="MBA6097083.1"/>
    </source>
</evidence>
<dbReference type="InterPro" id="IPR036942">
    <property type="entry name" value="Beta-barrel_TonB_sf"/>
</dbReference>
<dbReference type="InterPro" id="IPR000531">
    <property type="entry name" value="Beta-barrel_TonB"/>
</dbReference>
<keyword evidence="4 9" id="KW-0812">Transmembrane</keyword>
<keyword evidence="6 11" id="KW-0798">TonB box</keyword>
<evidence type="ECO:0000259" key="12">
    <source>
        <dbReference type="Pfam" id="PF00593"/>
    </source>
</evidence>
<evidence type="ECO:0000256" key="3">
    <source>
        <dbReference type="ARBA" id="ARBA00022452"/>
    </source>
</evidence>
<sequence length="691" mass="76134">MPLVTPPVTAKHNKPTELQATTVSSTRLAQSSNDSPQNIKIISHEEIEAQQAFTSSTTQILSNLIPSMPPSMQKMSNYGQTMRGLQPLVLVDGIPQSSPMYTSIGRDMGTIDPAMIDRIEVIQGASASNGIGGMGGVINIITLQPRGGKPHQHISAELTSPTSRLAGEALSYKTTYGISGSDGAIDYLFNASYQSQGAFFDGSDRRIGTYDAQGDLMDSKSYDVMGKLGYWIDEDQNIALSVNRYEIKNNNRYSLVSGNRGEGVPSTSTKDTPPGSAPYNDAWTVGASYDHYDFNGMKINAVLYYQTVDSMFRGNTRFLNNNTYDQSHAEFDKVGAKFSVTSPGFLDDSMRATVGLDMMHEKSSQSLLYSKLAWVPNIVYNDVSPFAQLEYSPTSTVKILGGVRHERANIDVDSFTTLPRYGSRYVEGADLSFGKTLYNFGASWSPLESLNLFANYSQGFKVPDMGKAIRGISVNGAKLSEVSYFEPDIADNYEVGLRINKDKLALQASYFHTTVKPGTVISYSNDQWVANRYRSEIDGVELAATYQLTDKHQAGLSYSHSQGRYDLDGDSKVDTKLDGSNIAPDRLGLSWNASWSERLSSLVQANWYMKRSFDGNNVVNTYAPQDYHFSGYVLVDAAMGYSLPYGKLTFGVSNLLDKQYITYYSQSAIVGDDYYFSGQGRTATVGYRYDF</sequence>
<evidence type="ECO:0000313" key="15">
    <source>
        <dbReference type="Proteomes" id="UP000545074"/>
    </source>
</evidence>
<protein>
    <submittedName>
        <fullName evidence="14">TonB-dependent receptor</fullName>
    </submittedName>
</protein>
<dbReference type="CDD" id="cd01347">
    <property type="entry name" value="ligand_gated_channel"/>
    <property type="match status" value="1"/>
</dbReference>
<dbReference type="Gene3D" id="2.40.170.20">
    <property type="entry name" value="TonB-dependent receptor, beta-barrel domain"/>
    <property type="match status" value="1"/>
</dbReference>
<dbReference type="PROSITE" id="PS52016">
    <property type="entry name" value="TONB_DEPENDENT_REC_3"/>
    <property type="match status" value="1"/>
</dbReference>
<dbReference type="PROSITE" id="PS01156">
    <property type="entry name" value="TONB_DEPENDENT_REC_2"/>
    <property type="match status" value="1"/>
</dbReference>
<evidence type="ECO:0000256" key="9">
    <source>
        <dbReference type="PROSITE-ProRule" id="PRU01360"/>
    </source>
</evidence>
<evidence type="ECO:0000259" key="13">
    <source>
        <dbReference type="Pfam" id="PF07715"/>
    </source>
</evidence>
<dbReference type="Pfam" id="PF07715">
    <property type="entry name" value="Plug"/>
    <property type="match status" value="1"/>
</dbReference>
<evidence type="ECO:0000256" key="10">
    <source>
        <dbReference type="PROSITE-ProRule" id="PRU10144"/>
    </source>
</evidence>
<keyword evidence="7 9" id="KW-0472">Membrane</keyword>
<dbReference type="AlphaFoldDB" id="A0A7W2KEL2"/>
<evidence type="ECO:0000256" key="2">
    <source>
        <dbReference type="ARBA" id="ARBA00022448"/>
    </source>
</evidence>
<evidence type="ECO:0000256" key="1">
    <source>
        <dbReference type="ARBA" id="ARBA00004571"/>
    </source>
</evidence>
<dbReference type="PANTHER" id="PTHR30069:SF42">
    <property type="entry name" value="FERRIC AEROBACTIN RECEPTOR"/>
    <property type="match status" value="1"/>
</dbReference>
<dbReference type="InterPro" id="IPR012910">
    <property type="entry name" value="Plug_dom"/>
</dbReference>
<keyword evidence="3 9" id="KW-1134">Transmembrane beta strand</keyword>
<feature type="domain" description="TonB-dependent receptor-like beta-barrel" evidence="12">
    <location>
        <begin position="236"/>
        <end position="655"/>
    </location>
</feature>
<dbReference type="InterPro" id="IPR037066">
    <property type="entry name" value="Plug_dom_sf"/>
</dbReference>
<dbReference type="GO" id="GO:0009279">
    <property type="term" value="C:cell outer membrane"/>
    <property type="evidence" value="ECO:0007669"/>
    <property type="project" value="UniProtKB-SubCell"/>
</dbReference>
<dbReference type="GO" id="GO:0015344">
    <property type="term" value="F:siderophore uptake transmembrane transporter activity"/>
    <property type="evidence" value="ECO:0007669"/>
    <property type="project" value="TreeGrafter"/>
</dbReference>
<organism evidence="14 15">
    <name type="scientific">Pseudomonas juntendi</name>
    <dbReference type="NCBI Taxonomy" id="2666183"/>
    <lineage>
        <taxon>Bacteria</taxon>
        <taxon>Pseudomonadati</taxon>
        <taxon>Pseudomonadota</taxon>
        <taxon>Gammaproteobacteria</taxon>
        <taxon>Pseudomonadales</taxon>
        <taxon>Pseudomonadaceae</taxon>
        <taxon>Pseudomonas</taxon>
    </lineage>
</organism>
<keyword evidence="5" id="KW-0732">Signal</keyword>
<keyword evidence="8 9" id="KW-0998">Cell outer membrane</keyword>
<dbReference type="Proteomes" id="UP000545074">
    <property type="component" value="Unassembled WGS sequence"/>
</dbReference>
<proteinExistence type="inferred from homology"/>
<evidence type="ECO:0000256" key="4">
    <source>
        <dbReference type="ARBA" id="ARBA00022692"/>
    </source>
</evidence>
<comment type="subcellular location">
    <subcellularLocation>
        <location evidence="1 9">Cell outer membrane</location>
        <topology evidence="1 9">Multi-pass membrane protein</topology>
    </subcellularLocation>
</comment>
<dbReference type="Pfam" id="PF00593">
    <property type="entry name" value="TonB_dep_Rec_b-barrel"/>
    <property type="match status" value="1"/>
</dbReference>
<dbReference type="SUPFAM" id="SSF56935">
    <property type="entry name" value="Porins"/>
    <property type="match status" value="1"/>
</dbReference>
<evidence type="ECO:0000256" key="5">
    <source>
        <dbReference type="ARBA" id="ARBA00022729"/>
    </source>
</evidence>
<dbReference type="GO" id="GO:0044718">
    <property type="term" value="P:siderophore transmembrane transport"/>
    <property type="evidence" value="ECO:0007669"/>
    <property type="project" value="TreeGrafter"/>
</dbReference>
<dbReference type="InterPro" id="IPR010917">
    <property type="entry name" value="TonB_rcpt_CS"/>
</dbReference>
<gene>
    <name evidence="14" type="ORF">H4C80_08100</name>
</gene>
<comment type="caution">
    <text evidence="14">The sequence shown here is derived from an EMBL/GenBank/DDBJ whole genome shotgun (WGS) entry which is preliminary data.</text>
</comment>
<dbReference type="Gene3D" id="2.170.130.10">
    <property type="entry name" value="TonB-dependent receptor, plug domain"/>
    <property type="match status" value="1"/>
</dbReference>
<evidence type="ECO:0000256" key="11">
    <source>
        <dbReference type="RuleBase" id="RU003357"/>
    </source>
</evidence>
<evidence type="ECO:0000256" key="8">
    <source>
        <dbReference type="ARBA" id="ARBA00023237"/>
    </source>
</evidence>
<keyword evidence="2 9" id="KW-0813">Transport</keyword>
<keyword evidence="14" id="KW-0675">Receptor</keyword>
<comment type="similarity">
    <text evidence="9 11">Belongs to the TonB-dependent receptor family.</text>
</comment>
<name>A0A7W2KEL2_9PSED</name>
<accession>A0A7W2KEL2</accession>
<evidence type="ECO:0000256" key="6">
    <source>
        <dbReference type="ARBA" id="ARBA00023077"/>
    </source>
</evidence>
<dbReference type="PANTHER" id="PTHR30069">
    <property type="entry name" value="TONB-DEPENDENT OUTER MEMBRANE RECEPTOR"/>
    <property type="match status" value="1"/>
</dbReference>
<dbReference type="InterPro" id="IPR039426">
    <property type="entry name" value="TonB-dep_rcpt-like"/>
</dbReference>
<reference evidence="14 15" key="1">
    <citation type="submission" date="2020-07" db="EMBL/GenBank/DDBJ databases">
        <title>Diversity of carbapenemase encoding genes among Pseudomonas putida group clinical isolates in a tertiary Brazilian hospital.</title>
        <authorList>
            <person name="Alberto-Lei F."/>
            <person name="Nodari C.S."/>
            <person name="Streling A.P."/>
            <person name="Paulino J.T."/>
            <person name="Bessa-Neto F.O."/>
            <person name="Cayo R."/>
            <person name="Gales A.C."/>
        </authorList>
    </citation>
    <scope>NUCLEOTIDE SEQUENCE [LARGE SCALE GENOMIC DNA]</scope>
    <source>
        <strain evidence="14 15">12815</strain>
    </source>
</reference>
<feature type="short sequence motif" description="TonB C-terminal box" evidence="10">
    <location>
        <begin position="674"/>
        <end position="691"/>
    </location>
</feature>
<feature type="domain" description="TonB-dependent receptor plug" evidence="13">
    <location>
        <begin position="33"/>
        <end position="137"/>
    </location>
</feature>
<evidence type="ECO:0000256" key="7">
    <source>
        <dbReference type="ARBA" id="ARBA00023136"/>
    </source>
</evidence>
<dbReference type="EMBL" id="JACGCX010000003">
    <property type="protein sequence ID" value="MBA6097083.1"/>
    <property type="molecule type" value="Genomic_DNA"/>
</dbReference>